<accession>C4J2Z9</accession>
<feature type="region of interest" description="Disordered" evidence="1">
    <location>
        <begin position="1"/>
        <end position="44"/>
    </location>
</feature>
<name>C4J2Z9_MAIZE</name>
<protein>
    <submittedName>
        <fullName evidence="2">Uncharacterized protein</fullName>
    </submittedName>
</protein>
<organism evidence="2">
    <name type="scientific">Zea mays</name>
    <name type="common">Maize</name>
    <dbReference type="NCBI Taxonomy" id="4577"/>
    <lineage>
        <taxon>Eukaryota</taxon>
        <taxon>Viridiplantae</taxon>
        <taxon>Streptophyta</taxon>
        <taxon>Embryophyta</taxon>
        <taxon>Tracheophyta</taxon>
        <taxon>Spermatophyta</taxon>
        <taxon>Magnoliopsida</taxon>
        <taxon>Liliopsida</taxon>
        <taxon>Poales</taxon>
        <taxon>Poaceae</taxon>
        <taxon>PACMAD clade</taxon>
        <taxon>Panicoideae</taxon>
        <taxon>Andropogonodae</taxon>
        <taxon>Andropogoneae</taxon>
        <taxon>Tripsacinae</taxon>
        <taxon>Zea</taxon>
    </lineage>
</organism>
<evidence type="ECO:0000256" key="1">
    <source>
        <dbReference type="SAM" id="MobiDB-lite"/>
    </source>
</evidence>
<reference evidence="2" key="2">
    <citation type="submission" date="2012-06" db="EMBL/GenBank/DDBJ databases">
        <authorList>
            <person name="Yu Y."/>
            <person name="Currie J."/>
            <person name="Lomeli R."/>
            <person name="Angelova A."/>
            <person name="Collura K."/>
            <person name="Wissotski M."/>
            <person name="Campos D."/>
            <person name="Kudrna D."/>
            <person name="Golser W."/>
            <person name="Ashely E."/>
            <person name="Descour A."/>
            <person name="Fernandes J."/>
            <person name="Soderlund C."/>
            <person name="Walbot V."/>
        </authorList>
    </citation>
    <scope>NUCLEOTIDE SEQUENCE</scope>
    <source>
        <strain evidence="2">B73</strain>
    </source>
</reference>
<dbReference type="EMBL" id="BT085196">
    <property type="protein sequence ID" value="ACR35549.1"/>
    <property type="molecule type" value="mRNA"/>
</dbReference>
<dbReference type="AlphaFoldDB" id="C4J2Z9"/>
<evidence type="ECO:0000313" key="2">
    <source>
        <dbReference type="EMBL" id="ACR35549.1"/>
    </source>
</evidence>
<reference evidence="2" key="1">
    <citation type="journal article" date="2009" name="PLoS Genet.">
        <title>Sequencing, mapping, and analysis of 27,455 maize full-length cDNAs.</title>
        <authorList>
            <person name="Soderlund C."/>
            <person name="Descour A."/>
            <person name="Kudrna D."/>
            <person name="Bomhoff M."/>
            <person name="Boyd L."/>
            <person name="Currie J."/>
            <person name="Angelova A."/>
            <person name="Collura K."/>
            <person name="Wissotski M."/>
            <person name="Ashley E."/>
            <person name="Morrow D."/>
            <person name="Fernandes J."/>
            <person name="Walbot V."/>
            <person name="Yu Y."/>
        </authorList>
    </citation>
    <scope>NUCLEOTIDE SEQUENCE</scope>
    <source>
        <strain evidence="2">B73</strain>
    </source>
</reference>
<sequence length="44" mass="4657">MASSEAIQDLDRSALRQSFTGRGFPPLFSGSEGSTHKSSGARTQ</sequence>
<feature type="compositionally biased region" description="Polar residues" evidence="1">
    <location>
        <begin position="31"/>
        <end position="44"/>
    </location>
</feature>
<proteinExistence type="evidence at transcript level"/>